<dbReference type="EMBL" id="CALNXI010000116">
    <property type="protein sequence ID" value="CAH3019451.1"/>
    <property type="molecule type" value="Genomic_DNA"/>
</dbReference>
<accession>A0ABN8LQG8</accession>
<comment type="caution">
    <text evidence="1">The sequence shown here is derived from an EMBL/GenBank/DDBJ whole genome shotgun (WGS) entry which is preliminary data.</text>
</comment>
<proteinExistence type="predicted"/>
<evidence type="ECO:0000313" key="2">
    <source>
        <dbReference type="Proteomes" id="UP001159427"/>
    </source>
</evidence>
<sequence>MFTNYEVLITQWQLLVYEFDALDRSKGIGLLFKRLRRLEQKFDSHGYNELHKAGVYDTLVHKFSTRGHTFLRNDSDFSKIKKGKSSATVYLPSDRCKIVKEANQWNPFQVVQMEQRQFFDYKEHIESKYTNRHTVTFVPPFRDGH</sequence>
<keyword evidence="2" id="KW-1185">Reference proteome</keyword>
<dbReference type="Proteomes" id="UP001159427">
    <property type="component" value="Unassembled WGS sequence"/>
</dbReference>
<reference evidence="1 2" key="1">
    <citation type="submission" date="2022-05" db="EMBL/GenBank/DDBJ databases">
        <authorList>
            <consortium name="Genoscope - CEA"/>
            <person name="William W."/>
        </authorList>
    </citation>
    <scope>NUCLEOTIDE SEQUENCE [LARGE SCALE GENOMIC DNA]</scope>
</reference>
<name>A0ABN8LQG8_9CNID</name>
<protein>
    <submittedName>
        <fullName evidence="1">Uncharacterized protein</fullName>
    </submittedName>
</protein>
<evidence type="ECO:0000313" key="1">
    <source>
        <dbReference type="EMBL" id="CAH3019451.1"/>
    </source>
</evidence>
<gene>
    <name evidence="1" type="ORF">PEVE_00002729</name>
</gene>
<organism evidence="1 2">
    <name type="scientific">Porites evermanni</name>
    <dbReference type="NCBI Taxonomy" id="104178"/>
    <lineage>
        <taxon>Eukaryota</taxon>
        <taxon>Metazoa</taxon>
        <taxon>Cnidaria</taxon>
        <taxon>Anthozoa</taxon>
        <taxon>Hexacorallia</taxon>
        <taxon>Scleractinia</taxon>
        <taxon>Fungiina</taxon>
        <taxon>Poritidae</taxon>
        <taxon>Porites</taxon>
    </lineage>
</organism>